<dbReference type="Proteomes" id="UP000031668">
    <property type="component" value="Unassembled WGS sequence"/>
</dbReference>
<evidence type="ECO:0000313" key="2">
    <source>
        <dbReference type="Proteomes" id="UP000031668"/>
    </source>
</evidence>
<sequence length="271" mass="31595">MTDSEELVQIKELYDTWEYVKKLYQLFLTFETSSTGVMVSEFIPSLIWSHLRGIVEKIAPNHLREETKKFSSNSLREALYTEVIMNNIEDDKERMKLWTIPDEEASKKDSFSSRLSDTSSIFNSLVIDVDKNVKGLENLPPQLKYIPLGHMKVYSQLIDIVCTFSKSVSNECLLRLFRLIHLLCRVGYPPNTFDELSLFSTKDLQFILNPNHVRITLTNYLVERFSFLILRAVYLIKKHRYRGFVNEGNQCAKDLHNLSIRQHLFISSTVS</sequence>
<accession>A0A0C2MZA2</accession>
<protein>
    <submittedName>
        <fullName evidence="1">Uncharacterized protein</fullName>
    </submittedName>
</protein>
<evidence type="ECO:0000313" key="1">
    <source>
        <dbReference type="EMBL" id="KII69470.1"/>
    </source>
</evidence>
<reference evidence="1 2" key="1">
    <citation type="journal article" date="2014" name="Genome Biol. Evol.">
        <title>The genome of the myxosporean Thelohanellus kitauei shows adaptations to nutrient acquisition within its fish host.</title>
        <authorList>
            <person name="Yang Y."/>
            <person name="Xiong J."/>
            <person name="Zhou Z."/>
            <person name="Huo F."/>
            <person name="Miao W."/>
            <person name="Ran C."/>
            <person name="Liu Y."/>
            <person name="Zhang J."/>
            <person name="Feng J."/>
            <person name="Wang M."/>
            <person name="Wang M."/>
            <person name="Wang L."/>
            <person name="Yao B."/>
        </authorList>
    </citation>
    <scope>NUCLEOTIDE SEQUENCE [LARGE SCALE GENOMIC DNA]</scope>
    <source>
        <strain evidence="1">Wuqing</strain>
    </source>
</reference>
<dbReference type="OrthoDB" id="10631129at2759"/>
<gene>
    <name evidence="1" type="ORF">RF11_11116</name>
</gene>
<keyword evidence="2" id="KW-1185">Reference proteome</keyword>
<comment type="caution">
    <text evidence="1">The sequence shown here is derived from an EMBL/GenBank/DDBJ whole genome shotgun (WGS) entry which is preliminary data.</text>
</comment>
<dbReference type="EMBL" id="JWZT01002428">
    <property type="protein sequence ID" value="KII69470.1"/>
    <property type="molecule type" value="Genomic_DNA"/>
</dbReference>
<organism evidence="1 2">
    <name type="scientific">Thelohanellus kitauei</name>
    <name type="common">Myxosporean</name>
    <dbReference type="NCBI Taxonomy" id="669202"/>
    <lineage>
        <taxon>Eukaryota</taxon>
        <taxon>Metazoa</taxon>
        <taxon>Cnidaria</taxon>
        <taxon>Myxozoa</taxon>
        <taxon>Myxosporea</taxon>
        <taxon>Bivalvulida</taxon>
        <taxon>Platysporina</taxon>
        <taxon>Myxobolidae</taxon>
        <taxon>Thelohanellus</taxon>
    </lineage>
</organism>
<name>A0A0C2MZA2_THEKT</name>
<proteinExistence type="predicted"/>
<dbReference type="AlphaFoldDB" id="A0A0C2MZA2"/>